<dbReference type="InterPro" id="IPR051063">
    <property type="entry name" value="PDI"/>
</dbReference>
<comment type="similarity">
    <text evidence="1">Belongs to the protein disulfide isomerase family.</text>
</comment>
<comment type="caution">
    <text evidence="5">The sequence shown here is derived from an EMBL/GenBank/DDBJ whole genome shotgun (WGS) entry which is preliminary data.</text>
</comment>
<dbReference type="InterPro" id="IPR036249">
    <property type="entry name" value="Thioredoxin-like_sf"/>
</dbReference>
<evidence type="ECO:0000256" key="2">
    <source>
        <dbReference type="ARBA" id="ARBA00022729"/>
    </source>
</evidence>
<dbReference type="CDD" id="cd02961">
    <property type="entry name" value="PDI_a_family"/>
    <property type="match status" value="1"/>
</dbReference>
<feature type="signal peptide" evidence="3">
    <location>
        <begin position="1"/>
        <end position="28"/>
    </location>
</feature>
<dbReference type="PANTHER" id="PTHR45672">
    <property type="entry name" value="PROTEIN DISULFIDE-ISOMERASE C17H9.14C-RELATED"/>
    <property type="match status" value="1"/>
</dbReference>
<dbReference type="InterPro" id="IPR013766">
    <property type="entry name" value="Thioredoxin_domain"/>
</dbReference>
<dbReference type="EMBL" id="JAFCIX010000495">
    <property type="protein sequence ID" value="KAH6588705.1"/>
    <property type="molecule type" value="Genomic_DNA"/>
</dbReference>
<dbReference type="PANTHER" id="PTHR45672:SF3">
    <property type="entry name" value="THIOREDOXIN DOMAIN-CONTAINING PROTEIN 5"/>
    <property type="match status" value="1"/>
</dbReference>
<gene>
    <name evidence="5" type="ORF">BASA50_010576</name>
</gene>
<dbReference type="Gene3D" id="3.40.30.10">
    <property type="entry name" value="Glutaredoxin"/>
    <property type="match status" value="1"/>
</dbReference>
<proteinExistence type="inferred from homology"/>
<dbReference type="Pfam" id="PF00085">
    <property type="entry name" value="Thioredoxin"/>
    <property type="match status" value="1"/>
</dbReference>
<name>A0ABQ8EYP9_9FUNG</name>
<feature type="domain" description="Thioredoxin" evidence="4">
    <location>
        <begin position="50"/>
        <end position="176"/>
    </location>
</feature>
<sequence>MLACNPQCRALLWLCFVWILAFVALAHAHDSPESSGQNQMNGGVGGAVPKKRFLTMAEVEAQAAEAEHFVTYVQPADFQTYLGRKGYRFVFFGASWCKHCKRLTPKWLKLQTRIAKEQPFRHVDFQMVKIDCSNEEGHGAEAYPTILFYRAGALVEEYAGELKVRDMLNYLVDMTREFKTSSENQTQAPPLHNEL</sequence>
<evidence type="ECO:0000313" key="6">
    <source>
        <dbReference type="Proteomes" id="UP001648503"/>
    </source>
</evidence>
<feature type="chain" id="PRO_5046025281" description="Thioredoxin domain-containing protein" evidence="3">
    <location>
        <begin position="29"/>
        <end position="195"/>
    </location>
</feature>
<organism evidence="5 6">
    <name type="scientific">Batrachochytrium salamandrivorans</name>
    <dbReference type="NCBI Taxonomy" id="1357716"/>
    <lineage>
        <taxon>Eukaryota</taxon>
        <taxon>Fungi</taxon>
        <taxon>Fungi incertae sedis</taxon>
        <taxon>Chytridiomycota</taxon>
        <taxon>Chytridiomycota incertae sedis</taxon>
        <taxon>Chytridiomycetes</taxon>
        <taxon>Rhizophydiales</taxon>
        <taxon>Rhizophydiales incertae sedis</taxon>
        <taxon>Batrachochytrium</taxon>
    </lineage>
</organism>
<reference evidence="5 6" key="1">
    <citation type="submission" date="2021-02" db="EMBL/GenBank/DDBJ databases">
        <title>Variation within the Batrachochytrium salamandrivorans European outbreak.</title>
        <authorList>
            <person name="Kelly M."/>
            <person name="Pasmans F."/>
            <person name="Shea T.P."/>
            <person name="Munoz J.F."/>
            <person name="Carranza S."/>
            <person name="Cuomo C.A."/>
            <person name="Martel A."/>
        </authorList>
    </citation>
    <scope>NUCLEOTIDE SEQUENCE [LARGE SCALE GENOMIC DNA]</scope>
    <source>
        <strain evidence="5 6">AMFP18/2</strain>
    </source>
</reference>
<dbReference type="PROSITE" id="PS51352">
    <property type="entry name" value="THIOREDOXIN_2"/>
    <property type="match status" value="1"/>
</dbReference>
<evidence type="ECO:0000313" key="5">
    <source>
        <dbReference type="EMBL" id="KAH6588705.1"/>
    </source>
</evidence>
<protein>
    <recommendedName>
        <fullName evidence="4">Thioredoxin domain-containing protein</fullName>
    </recommendedName>
</protein>
<evidence type="ECO:0000259" key="4">
    <source>
        <dbReference type="PROSITE" id="PS51352"/>
    </source>
</evidence>
<keyword evidence="6" id="KW-1185">Reference proteome</keyword>
<evidence type="ECO:0000256" key="1">
    <source>
        <dbReference type="ARBA" id="ARBA00006347"/>
    </source>
</evidence>
<dbReference type="Proteomes" id="UP001648503">
    <property type="component" value="Unassembled WGS sequence"/>
</dbReference>
<evidence type="ECO:0000256" key="3">
    <source>
        <dbReference type="SAM" id="SignalP"/>
    </source>
</evidence>
<accession>A0ABQ8EYP9</accession>
<dbReference type="SUPFAM" id="SSF52833">
    <property type="entry name" value="Thioredoxin-like"/>
    <property type="match status" value="1"/>
</dbReference>
<keyword evidence="2 3" id="KW-0732">Signal</keyword>